<dbReference type="AlphaFoldDB" id="A0AAP0MUY3"/>
<dbReference type="Proteomes" id="UP001428341">
    <property type="component" value="Unassembled WGS sequence"/>
</dbReference>
<gene>
    <name evidence="1" type="ORF">WN944_010876</name>
</gene>
<evidence type="ECO:0000313" key="2">
    <source>
        <dbReference type="Proteomes" id="UP001428341"/>
    </source>
</evidence>
<keyword evidence="2" id="KW-1185">Reference proteome</keyword>
<sequence>MGDETLMEEWRLYLTFFWTHEKAKEGRLAAENRSFLSKSTVLPISLARTRYRRSCCSKTEAVKVLWMAKSTILVTSAGGRTVQLEDAGLLHMSWSSSWSVVGYVAEIRVLLENWIAAGSFTTRPAIGILKLIFGSFVR</sequence>
<reference evidence="1 2" key="1">
    <citation type="submission" date="2024-05" db="EMBL/GenBank/DDBJ databases">
        <title>Haplotype-resolved chromosome-level genome assembly of Huyou (Citrus changshanensis).</title>
        <authorList>
            <person name="Miao C."/>
            <person name="Chen W."/>
            <person name="Wu Y."/>
            <person name="Wang L."/>
            <person name="Zhao S."/>
            <person name="Grierson D."/>
            <person name="Xu C."/>
            <person name="Chen K."/>
        </authorList>
    </citation>
    <scope>NUCLEOTIDE SEQUENCE [LARGE SCALE GENOMIC DNA]</scope>
    <source>
        <strain evidence="1">01-14</strain>
        <tissue evidence="1">Leaf</tissue>
    </source>
</reference>
<proteinExistence type="predicted"/>
<protein>
    <submittedName>
        <fullName evidence="1">Uncharacterized protein</fullName>
    </submittedName>
</protein>
<evidence type="ECO:0000313" key="1">
    <source>
        <dbReference type="EMBL" id="KAK9222441.1"/>
    </source>
</evidence>
<comment type="caution">
    <text evidence="1">The sequence shown here is derived from an EMBL/GenBank/DDBJ whole genome shotgun (WGS) entry which is preliminary data.</text>
</comment>
<dbReference type="EMBL" id="JBCGBO010000002">
    <property type="protein sequence ID" value="KAK9222441.1"/>
    <property type="molecule type" value="Genomic_DNA"/>
</dbReference>
<accession>A0AAP0MUY3</accession>
<name>A0AAP0MUY3_9ROSI</name>
<organism evidence="1 2">
    <name type="scientific">Citrus x changshan-huyou</name>
    <dbReference type="NCBI Taxonomy" id="2935761"/>
    <lineage>
        <taxon>Eukaryota</taxon>
        <taxon>Viridiplantae</taxon>
        <taxon>Streptophyta</taxon>
        <taxon>Embryophyta</taxon>
        <taxon>Tracheophyta</taxon>
        <taxon>Spermatophyta</taxon>
        <taxon>Magnoliopsida</taxon>
        <taxon>eudicotyledons</taxon>
        <taxon>Gunneridae</taxon>
        <taxon>Pentapetalae</taxon>
        <taxon>rosids</taxon>
        <taxon>malvids</taxon>
        <taxon>Sapindales</taxon>
        <taxon>Rutaceae</taxon>
        <taxon>Aurantioideae</taxon>
        <taxon>Citrus</taxon>
    </lineage>
</organism>